<protein>
    <submittedName>
        <fullName evidence="1">Uncharacterized protein</fullName>
    </submittedName>
</protein>
<organism evidence="1 2">
    <name type="scientific">Bauhinia variegata</name>
    <name type="common">Purple orchid tree</name>
    <name type="synonym">Phanera variegata</name>
    <dbReference type="NCBI Taxonomy" id="167791"/>
    <lineage>
        <taxon>Eukaryota</taxon>
        <taxon>Viridiplantae</taxon>
        <taxon>Streptophyta</taxon>
        <taxon>Embryophyta</taxon>
        <taxon>Tracheophyta</taxon>
        <taxon>Spermatophyta</taxon>
        <taxon>Magnoliopsida</taxon>
        <taxon>eudicotyledons</taxon>
        <taxon>Gunneridae</taxon>
        <taxon>Pentapetalae</taxon>
        <taxon>rosids</taxon>
        <taxon>fabids</taxon>
        <taxon>Fabales</taxon>
        <taxon>Fabaceae</taxon>
        <taxon>Cercidoideae</taxon>
        <taxon>Cercideae</taxon>
        <taxon>Bauhiniinae</taxon>
        <taxon>Bauhinia</taxon>
    </lineage>
</organism>
<gene>
    <name evidence="1" type="ORF">L6164_022954</name>
</gene>
<sequence>MEKERQVLTHFSHRHALQPCQVDEEDQAFCSCCELQTTGPAYECTKSKCDFYLHELCFELPKQVRLQSHPQHPLTLLPSPPYQNGGDFCSACGDSAAAFTYHCSICQFNLHVGCASLPESLKLEQHEHPLILHTVFPFKREDAQNQIFLCGLCNRSVQEICWAFYCQECDYRTHLECAVGEEAQEDYPEETSF</sequence>
<comment type="caution">
    <text evidence="1">The sequence shown here is derived from an EMBL/GenBank/DDBJ whole genome shotgun (WGS) entry which is preliminary data.</text>
</comment>
<evidence type="ECO:0000313" key="2">
    <source>
        <dbReference type="Proteomes" id="UP000828941"/>
    </source>
</evidence>
<keyword evidence="2" id="KW-1185">Reference proteome</keyword>
<proteinExistence type="predicted"/>
<dbReference type="EMBL" id="CM039434">
    <property type="protein sequence ID" value="KAI4323340.1"/>
    <property type="molecule type" value="Genomic_DNA"/>
</dbReference>
<evidence type="ECO:0000313" key="1">
    <source>
        <dbReference type="EMBL" id="KAI4323340.1"/>
    </source>
</evidence>
<reference evidence="1 2" key="1">
    <citation type="journal article" date="2022" name="DNA Res.">
        <title>Chromosomal-level genome assembly of the orchid tree Bauhinia variegata (Leguminosae; Cercidoideae) supports the allotetraploid origin hypothesis of Bauhinia.</title>
        <authorList>
            <person name="Zhong Y."/>
            <person name="Chen Y."/>
            <person name="Zheng D."/>
            <person name="Pang J."/>
            <person name="Liu Y."/>
            <person name="Luo S."/>
            <person name="Meng S."/>
            <person name="Qian L."/>
            <person name="Wei D."/>
            <person name="Dai S."/>
            <person name="Zhou R."/>
        </authorList>
    </citation>
    <scope>NUCLEOTIDE SEQUENCE [LARGE SCALE GENOMIC DNA]</scope>
    <source>
        <strain evidence="1">BV-YZ2020</strain>
    </source>
</reference>
<accession>A0ACB9MHN8</accession>
<name>A0ACB9MHN8_BAUVA</name>
<dbReference type="Proteomes" id="UP000828941">
    <property type="component" value="Chromosome 9"/>
</dbReference>